<proteinExistence type="inferred from homology"/>
<dbReference type="UniPathway" id="UPA00031">
    <property type="reaction ID" value="UER00006"/>
</dbReference>
<feature type="binding site" evidence="9">
    <location>
        <position position="121"/>
    </location>
    <ligand>
        <name>L-histidine</name>
        <dbReference type="ChEBI" id="CHEBI:57595"/>
    </ligand>
</feature>
<dbReference type="RefSeq" id="WP_011737911.1">
    <property type="nucleotide sequence ID" value="NC_008610.1"/>
</dbReference>
<protein>
    <recommendedName>
        <fullName evidence="5 8">ATP phosphoribosyltransferase regulatory subunit</fullName>
    </recommendedName>
</protein>
<dbReference type="InterPro" id="IPR004517">
    <property type="entry name" value="HisZ"/>
</dbReference>
<dbReference type="EMBL" id="CP000488">
    <property type="protein sequence ID" value="ABL02286.1"/>
    <property type="molecule type" value="Genomic_DNA"/>
</dbReference>
<dbReference type="PANTHER" id="PTHR43707">
    <property type="entry name" value="HISTIDYL-TRNA SYNTHETASE"/>
    <property type="match status" value="1"/>
</dbReference>
<comment type="subcellular location">
    <subcellularLocation>
        <location evidence="1 8">Cytoplasm</location>
    </subcellularLocation>
</comment>
<dbReference type="GO" id="GO:0006427">
    <property type="term" value="P:histidyl-tRNA aminoacylation"/>
    <property type="evidence" value="ECO:0007669"/>
    <property type="project" value="TreeGrafter"/>
</dbReference>
<comment type="miscellaneous">
    <text evidence="8">This function is generally fulfilled by the C-terminal part of HisG, which is missing in some bacteria such as this one.</text>
</comment>
<dbReference type="PIRSF" id="PIRSF001549">
    <property type="entry name" value="His-tRNA_synth"/>
    <property type="match status" value="1"/>
</dbReference>
<comment type="pathway">
    <text evidence="2 8">Amino-acid biosynthesis; L-histidine biosynthesis; L-histidine from 5-phospho-alpha-D-ribose 1-diphosphate: step 1/9.</text>
</comment>
<dbReference type="InterPro" id="IPR045864">
    <property type="entry name" value="aa-tRNA-synth_II/BPL/LPL"/>
</dbReference>
<dbReference type="KEGG" id="rma:Rmag_0532"/>
<organism evidence="11 12">
    <name type="scientific">Ruthia magnifica subsp. Calyptogena magnifica</name>
    <dbReference type="NCBI Taxonomy" id="413404"/>
    <lineage>
        <taxon>Bacteria</taxon>
        <taxon>Pseudomonadati</taxon>
        <taxon>Pseudomonadota</taxon>
        <taxon>Gammaproteobacteria</taxon>
        <taxon>Candidatus Pseudothioglobaceae</taxon>
        <taxon>Candidatus Ruthturnera</taxon>
    </lineage>
</organism>
<feature type="binding site" evidence="9">
    <location>
        <position position="125"/>
    </location>
    <ligand>
        <name>L-histidine</name>
        <dbReference type="ChEBI" id="CHEBI:57595"/>
    </ligand>
</feature>
<keyword evidence="11" id="KW-0808">Transferase</keyword>
<dbReference type="STRING" id="413404.Rmag_0532"/>
<dbReference type="Gene3D" id="3.30.930.10">
    <property type="entry name" value="Bira Bifunctional Protein, Domain 2"/>
    <property type="match status" value="1"/>
</dbReference>
<dbReference type="SUPFAM" id="SSF55681">
    <property type="entry name" value="Class II aaRS and biotin synthetases"/>
    <property type="match status" value="1"/>
</dbReference>
<dbReference type="Pfam" id="PF13393">
    <property type="entry name" value="tRNA-synt_His"/>
    <property type="match status" value="1"/>
</dbReference>
<feature type="binding site" evidence="9">
    <location>
        <begin position="267"/>
        <end position="268"/>
    </location>
    <ligand>
        <name>L-histidine</name>
        <dbReference type="ChEBI" id="CHEBI:57595"/>
    </ligand>
</feature>
<evidence type="ECO:0000256" key="2">
    <source>
        <dbReference type="ARBA" id="ARBA00004667"/>
    </source>
</evidence>
<name>A1AWH9_RUTMC</name>
<evidence type="ECO:0000256" key="6">
    <source>
        <dbReference type="ARBA" id="ARBA00022490"/>
    </source>
</evidence>
<evidence type="ECO:0000259" key="10">
    <source>
        <dbReference type="Pfam" id="PF13393"/>
    </source>
</evidence>
<dbReference type="OrthoDB" id="9769617at2"/>
<evidence type="ECO:0000256" key="1">
    <source>
        <dbReference type="ARBA" id="ARBA00004496"/>
    </source>
</evidence>
<dbReference type="GO" id="GO:0005737">
    <property type="term" value="C:cytoplasm"/>
    <property type="evidence" value="ECO:0007669"/>
    <property type="project" value="UniProtKB-SubCell"/>
</dbReference>
<accession>A1AWH9</accession>
<evidence type="ECO:0000256" key="4">
    <source>
        <dbReference type="ARBA" id="ARBA00011496"/>
    </source>
</evidence>
<evidence type="ECO:0000313" key="11">
    <source>
        <dbReference type="EMBL" id="ABL02286.1"/>
    </source>
</evidence>
<dbReference type="GO" id="GO:0004821">
    <property type="term" value="F:histidine-tRNA ligase activity"/>
    <property type="evidence" value="ECO:0007669"/>
    <property type="project" value="TreeGrafter"/>
</dbReference>
<dbReference type="HOGENOM" id="CLU_025113_0_1_6"/>
<dbReference type="eggNOG" id="COG3705">
    <property type="taxonomic scope" value="Bacteria"/>
</dbReference>
<comment type="subunit">
    <text evidence="4 8">Heteromultimer composed of HisG and HisZ subunits.</text>
</comment>
<comment type="similarity">
    <text evidence="3 8">Belongs to the class-II aminoacyl-tRNA synthetase family. HisZ subfamily.</text>
</comment>
<keyword evidence="8" id="KW-0028">Amino-acid biosynthesis</keyword>
<dbReference type="InterPro" id="IPR004516">
    <property type="entry name" value="HisRS/HisZ"/>
</dbReference>
<keyword evidence="6 8" id="KW-0963">Cytoplasm</keyword>
<feature type="domain" description="Class II Histidinyl-tRNA synthetase (HisRS)-like catalytic core" evidence="10">
    <location>
        <begin position="9"/>
        <end position="312"/>
    </location>
</feature>
<evidence type="ECO:0000313" key="12">
    <source>
        <dbReference type="Proteomes" id="UP000002587"/>
    </source>
</evidence>
<gene>
    <name evidence="8" type="primary">hisZ</name>
    <name evidence="11" type="ordered locus">Rmag_0532</name>
</gene>
<dbReference type="GO" id="GO:0000105">
    <property type="term" value="P:L-histidine biosynthetic process"/>
    <property type="evidence" value="ECO:0007669"/>
    <property type="project" value="UniProtKB-UniRule"/>
</dbReference>
<dbReference type="PANTHER" id="PTHR43707:SF1">
    <property type="entry name" value="HISTIDINE--TRNA LIGASE, MITOCHONDRIAL-RELATED"/>
    <property type="match status" value="1"/>
</dbReference>
<keyword evidence="11" id="KW-0328">Glycosyltransferase</keyword>
<dbReference type="InterPro" id="IPR041715">
    <property type="entry name" value="HisRS-like_core"/>
</dbReference>
<dbReference type="AlphaFoldDB" id="A1AWH9"/>
<sequence>MGAWQLPEGIDELTDDQALVFESLRRQLLDLYADKGFGLVIPPMVEHVNSLLLTSDTIDEKTFKLLDPISGKMLGVHADITPQIARIDAKRGSDLVEKYCYINSILKTKADDFYASRSPIQAGAELYGSDKISADVEVIGLMLKSLKLLSISPIVLSLGNVTIFDALIAQENISIQTVAQLRTIFSCRSTPDLAVFLNKNALKNADLFIRLIKLEGKSDILSEALTIFSHLNQAKVAIEDLIAIDKQLNTKGIKAIFDLSELQIHEYYTGIVFSAYNENYSKALAQGGRYNGIGKSFGKSRAATGFSFDLKFLSQNHF</sequence>
<evidence type="ECO:0000256" key="9">
    <source>
        <dbReference type="PIRSR" id="PIRSR001549-1"/>
    </source>
</evidence>
<keyword evidence="12" id="KW-1185">Reference proteome</keyword>
<evidence type="ECO:0000256" key="3">
    <source>
        <dbReference type="ARBA" id="ARBA00005539"/>
    </source>
</evidence>
<keyword evidence="8" id="KW-0368">Histidine biosynthesis</keyword>
<evidence type="ECO:0000256" key="8">
    <source>
        <dbReference type="HAMAP-Rule" id="MF_00125"/>
    </source>
</evidence>
<feature type="binding site" evidence="9">
    <location>
        <begin position="79"/>
        <end position="81"/>
    </location>
    <ligand>
        <name>L-histidine</name>
        <dbReference type="ChEBI" id="CHEBI:57595"/>
    </ligand>
</feature>
<dbReference type="GO" id="GO:0016757">
    <property type="term" value="F:glycosyltransferase activity"/>
    <property type="evidence" value="ECO:0007669"/>
    <property type="project" value="UniProtKB-KW"/>
</dbReference>
<dbReference type="HAMAP" id="MF_00125">
    <property type="entry name" value="HisZ"/>
    <property type="match status" value="1"/>
</dbReference>
<reference evidence="11 12" key="1">
    <citation type="journal article" date="2007" name="Science">
        <title>The Calyptogena magnifica chemoautotrophic symbiont genome.</title>
        <authorList>
            <person name="Newton I.L.G."/>
            <person name="Woyke T."/>
            <person name="Auchtung T.A."/>
            <person name="Dilly G.F."/>
            <person name="Dutton R.J."/>
            <person name="Fisher M.C."/>
            <person name="Fontanez K.M."/>
            <person name="Lau E."/>
            <person name="Stewart F.J."/>
            <person name="Richardson P.M."/>
            <person name="Barry K.W."/>
            <person name="Saunders E."/>
            <person name="Detter J.C."/>
            <person name="Wu D."/>
            <person name="Eisen J.A."/>
            <person name="Cavanaugh C.M."/>
        </authorList>
    </citation>
    <scope>NUCLEOTIDE SEQUENCE [LARGE SCALE GENOMIC DNA]</scope>
    <source>
        <strain evidence="11 12">Cm</strain>
    </source>
</reference>
<dbReference type="Proteomes" id="UP000002587">
    <property type="component" value="Chromosome"/>
</dbReference>
<comment type="function">
    <text evidence="7 8">Required for the first step of histidine biosynthesis. May allow the feedback regulation of ATP phosphoribosyltransferase activity by histidine.</text>
</comment>
<evidence type="ECO:0000256" key="5">
    <source>
        <dbReference type="ARBA" id="ARBA00020397"/>
    </source>
</evidence>
<evidence type="ECO:0000256" key="7">
    <source>
        <dbReference type="ARBA" id="ARBA00025246"/>
    </source>
</evidence>